<proteinExistence type="predicted"/>
<dbReference type="GO" id="GO:0005829">
    <property type="term" value="C:cytosol"/>
    <property type="evidence" value="ECO:0007669"/>
    <property type="project" value="TreeGrafter"/>
</dbReference>
<dbReference type="InterPro" id="IPR018228">
    <property type="entry name" value="DNase_TatD-rel_CS"/>
</dbReference>
<evidence type="ECO:0000313" key="7">
    <source>
        <dbReference type="Proteomes" id="UP000789396"/>
    </source>
</evidence>
<dbReference type="Pfam" id="PF13245">
    <property type="entry name" value="AAA_19"/>
    <property type="match status" value="1"/>
</dbReference>
<dbReference type="InterPro" id="IPR001130">
    <property type="entry name" value="TatD-like"/>
</dbReference>
<dbReference type="SUPFAM" id="SSF51556">
    <property type="entry name" value="Metallo-dependent hydrolases"/>
    <property type="match status" value="1"/>
</dbReference>
<dbReference type="Pfam" id="PF01026">
    <property type="entry name" value="TatD_DNase"/>
    <property type="match status" value="1"/>
</dbReference>
<evidence type="ECO:0000256" key="3">
    <source>
        <dbReference type="ARBA" id="ARBA00022806"/>
    </source>
</evidence>
<keyword evidence="3" id="KW-0347">Helicase</keyword>
<reference evidence="6" key="1">
    <citation type="submission" date="2021-06" db="EMBL/GenBank/DDBJ databases">
        <authorList>
            <person name="Kallberg Y."/>
            <person name="Tangrot J."/>
            <person name="Rosling A."/>
        </authorList>
    </citation>
    <scope>NUCLEOTIDE SEQUENCE</scope>
    <source>
        <strain evidence="6">IN212</strain>
    </source>
</reference>
<organism evidence="6 7">
    <name type="scientific">Racocetra fulgida</name>
    <dbReference type="NCBI Taxonomy" id="60492"/>
    <lineage>
        <taxon>Eukaryota</taxon>
        <taxon>Fungi</taxon>
        <taxon>Fungi incertae sedis</taxon>
        <taxon>Mucoromycota</taxon>
        <taxon>Glomeromycotina</taxon>
        <taxon>Glomeromycetes</taxon>
        <taxon>Diversisporales</taxon>
        <taxon>Gigasporaceae</taxon>
        <taxon>Racocetra</taxon>
    </lineage>
</organism>
<name>A0A9N8VFC2_9GLOM</name>
<evidence type="ECO:0000259" key="5">
    <source>
        <dbReference type="Pfam" id="PF13361"/>
    </source>
</evidence>
<accession>A0A9N8VFC2</accession>
<dbReference type="EMBL" id="CAJVPZ010000004">
    <property type="protein sequence ID" value="CAG8448454.1"/>
    <property type="molecule type" value="Genomic_DNA"/>
</dbReference>
<dbReference type="Gene3D" id="3.20.20.140">
    <property type="entry name" value="Metal-dependent hydrolases"/>
    <property type="match status" value="2"/>
</dbReference>
<keyword evidence="4" id="KW-0067">ATP-binding</keyword>
<dbReference type="AlphaFoldDB" id="A0A9N8VFC2"/>
<evidence type="ECO:0000313" key="6">
    <source>
        <dbReference type="EMBL" id="CAG8448454.1"/>
    </source>
</evidence>
<dbReference type="Proteomes" id="UP000789396">
    <property type="component" value="Unassembled WGS sequence"/>
</dbReference>
<keyword evidence="7" id="KW-1185">Reference proteome</keyword>
<sequence>MDKIELTQEQKDCVEYPLTEQILIIDADPGTGKTEILRHRVKFIHHQNEKRRKFILVVAVGKNISLSIKRKLKEEGLKKIFHTLRTVIPEFSHPIPQCEDIDCPNITGYEEFLIRIKDFYPESELGFYPELVAICQENQAKNVWLSFEDMIENVLLFHNRFDTPDLKRNLLNFITEILSRPTTNFTFVGDPKQNIMAFAGATDDIFQLLKDKFPNCVQKEISISFRVPQEIADVANDFTRKFMTRRKPKLATNKTNGGKKPVVFLASSEQDYQLTEEEEKRLLDEERAETGLTEEEVYEFTRQIDKQLIERNIENAGKTRLSSIHKAKGLEFDYVFLIANPTHQHSNPTPSIAEIIGDEGEKKAFKLLANNKKINEAFYYSPTENFHHQQGIWKQQIIHQEKIAEDFNSAKPIVYLVSFPTGELAHDFQVFLNQKENVELLVVHHDKVHTKTWKLVESRQPLSSLVKKYEKKTAINENLIEKELKNLRTIREIIQAAATVGVKCILNVGYDKSSNQKIIEQLKEFANLYGALGLHPNSNEDLTEENLKLAKKYNLPVLLHIREAFADAYEMVKESGIKKGILHCFTGNWEIAEKFINLGFYVSFAGNITYKTAKWQTRWGEVIEKIPLERIVVETDAPYLTPEPFRGQINYPQHIIHTLTKIAEIKKMDIKVVAEKIYLNTLRVLGINLPK</sequence>
<dbReference type="GO" id="GO:0016788">
    <property type="term" value="F:hydrolase activity, acting on ester bonds"/>
    <property type="evidence" value="ECO:0007669"/>
    <property type="project" value="InterPro"/>
</dbReference>
<evidence type="ECO:0000256" key="4">
    <source>
        <dbReference type="ARBA" id="ARBA00022840"/>
    </source>
</evidence>
<comment type="caution">
    <text evidence="6">The sequence shown here is derived from an EMBL/GenBank/DDBJ whole genome shotgun (WGS) entry which is preliminary data.</text>
</comment>
<gene>
    <name evidence="6" type="ORF">RFULGI_LOCUS94</name>
</gene>
<protein>
    <submittedName>
        <fullName evidence="6">19229_t:CDS:1</fullName>
    </submittedName>
</protein>
<dbReference type="InterPro" id="IPR027417">
    <property type="entry name" value="P-loop_NTPase"/>
</dbReference>
<dbReference type="PROSITE" id="PS01091">
    <property type="entry name" value="TATD_3"/>
    <property type="match status" value="1"/>
</dbReference>
<dbReference type="Pfam" id="PF13361">
    <property type="entry name" value="UvrD_C"/>
    <property type="match status" value="1"/>
</dbReference>
<dbReference type="OrthoDB" id="6079689at2759"/>
<dbReference type="PANTHER" id="PTHR46124">
    <property type="entry name" value="D-AMINOACYL-TRNA DEACYLASE"/>
    <property type="match status" value="1"/>
</dbReference>
<dbReference type="CDD" id="cd01310">
    <property type="entry name" value="TatD_DNAse"/>
    <property type="match status" value="1"/>
</dbReference>
<feature type="domain" description="UvrD-like helicase C-terminal" evidence="5">
    <location>
        <begin position="297"/>
        <end position="339"/>
    </location>
</feature>
<keyword evidence="2" id="KW-0378">Hydrolase</keyword>
<evidence type="ECO:0000256" key="2">
    <source>
        <dbReference type="ARBA" id="ARBA00022801"/>
    </source>
</evidence>
<dbReference type="PANTHER" id="PTHR46124:SF2">
    <property type="entry name" value="D-AMINOACYL-TRNA DEACYLASE"/>
    <property type="match status" value="1"/>
</dbReference>
<evidence type="ECO:0000256" key="1">
    <source>
        <dbReference type="ARBA" id="ARBA00022741"/>
    </source>
</evidence>
<dbReference type="SUPFAM" id="SSF52540">
    <property type="entry name" value="P-loop containing nucleoside triphosphate hydrolases"/>
    <property type="match status" value="1"/>
</dbReference>
<dbReference type="InterPro" id="IPR032466">
    <property type="entry name" value="Metal_Hydrolase"/>
</dbReference>
<dbReference type="Gene3D" id="3.40.50.300">
    <property type="entry name" value="P-loop containing nucleotide triphosphate hydrolases"/>
    <property type="match status" value="2"/>
</dbReference>
<dbReference type="InterPro" id="IPR014017">
    <property type="entry name" value="DNA_helicase_UvrD-like_C"/>
</dbReference>
<keyword evidence="1" id="KW-0547">Nucleotide-binding</keyword>